<dbReference type="AlphaFoldDB" id="A0A2J6SEM2"/>
<evidence type="ECO:0000256" key="1">
    <source>
        <dbReference type="SAM" id="MobiDB-lite"/>
    </source>
</evidence>
<keyword evidence="3" id="KW-1185">Reference proteome</keyword>
<accession>A0A2J6SEM2</accession>
<dbReference type="PANTHER" id="PTHR39153:SF1">
    <property type="entry name" value="AGR244WP"/>
    <property type="match status" value="1"/>
</dbReference>
<name>A0A2J6SEM2_9HELO</name>
<dbReference type="Proteomes" id="UP000235371">
    <property type="component" value="Unassembled WGS sequence"/>
</dbReference>
<dbReference type="PANTHER" id="PTHR39153">
    <property type="entry name" value="AGR244WP"/>
    <property type="match status" value="1"/>
</dbReference>
<organism evidence="2 3">
    <name type="scientific">Hyaloscypha bicolor E</name>
    <dbReference type="NCBI Taxonomy" id="1095630"/>
    <lineage>
        <taxon>Eukaryota</taxon>
        <taxon>Fungi</taxon>
        <taxon>Dikarya</taxon>
        <taxon>Ascomycota</taxon>
        <taxon>Pezizomycotina</taxon>
        <taxon>Leotiomycetes</taxon>
        <taxon>Helotiales</taxon>
        <taxon>Hyaloscyphaceae</taxon>
        <taxon>Hyaloscypha</taxon>
        <taxon>Hyaloscypha bicolor</taxon>
    </lineage>
</organism>
<dbReference type="InParanoid" id="A0A2J6SEM2"/>
<reference evidence="2 3" key="1">
    <citation type="submission" date="2016-04" db="EMBL/GenBank/DDBJ databases">
        <title>A degradative enzymes factory behind the ericoid mycorrhizal symbiosis.</title>
        <authorList>
            <consortium name="DOE Joint Genome Institute"/>
            <person name="Martino E."/>
            <person name="Morin E."/>
            <person name="Grelet G."/>
            <person name="Kuo A."/>
            <person name="Kohler A."/>
            <person name="Daghino S."/>
            <person name="Barry K."/>
            <person name="Choi C."/>
            <person name="Cichocki N."/>
            <person name="Clum A."/>
            <person name="Copeland A."/>
            <person name="Hainaut M."/>
            <person name="Haridas S."/>
            <person name="Labutti K."/>
            <person name="Lindquist E."/>
            <person name="Lipzen A."/>
            <person name="Khouja H.-R."/>
            <person name="Murat C."/>
            <person name="Ohm R."/>
            <person name="Olson A."/>
            <person name="Spatafora J."/>
            <person name="Veneault-Fourrey C."/>
            <person name="Henrissat B."/>
            <person name="Grigoriev I."/>
            <person name="Martin F."/>
            <person name="Perotto S."/>
        </authorList>
    </citation>
    <scope>NUCLEOTIDE SEQUENCE [LARGE SCALE GENOMIC DNA]</scope>
    <source>
        <strain evidence="2 3">E</strain>
    </source>
</reference>
<feature type="region of interest" description="Disordered" evidence="1">
    <location>
        <begin position="119"/>
        <end position="140"/>
    </location>
</feature>
<dbReference type="RefSeq" id="XP_024726116.1">
    <property type="nucleotide sequence ID" value="XM_024876460.1"/>
</dbReference>
<dbReference type="EMBL" id="KZ613921">
    <property type="protein sequence ID" value="PMD49212.1"/>
    <property type="molecule type" value="Genomic_DNA"/>
</dbReference>
<sequence length="140" mass="15763">MPTSGGLTSDEANSAAWEAGRGAVAGAVKVRTSSRWGDIWTNRRQWGAGAAILGAAGYVMSPIYRGLTIQFKVFLQMSGMIMGSCLEADHSIRQYEAKVRMEKRMIRDRAVWEQYEQEYEQAPRQRSHHEESQFTSNRSS</sequence>
<gene>
    <name evidence="2" type="ORF">K444DRAFT_549508</name>
</gene>
<dbReference type="InterPro" id="IPR038882">
    <property type="entry name" value="Rcf3"/>
</dbReference>
<protein>
    <submittedName>
        <fullName evidence="2">Uncharacterized protein</fullName>
    </submittedName>
</protein>
<dbReference type="OrthoDB" id="3979469at2759"/>
<evidence type="ECO:0000313" key="2">
    <source>
        <dbReference type="EMBL" id="PMD49212.1"/>
    </source>
</evidence>
<proteinExistence type="predicted"/>
<evidence type="ECO:0000313" key="3">
    <source>
        <dbReference type="Proteomes" id="UP000235371"/>
    </source>
</evidence>
<dbReference type="GeneID" id="36584539"/>